<dbReference type="GO" id="GO:0016787">
    <property type="term" value="F:hydrolase activity"/>
    <property type="evidence" value="ECO:0007669"/>
    <property type="project" value="UniProtKB-KW"/>
</dbReference>
<dbReference type="CDD" id="cd00077">
    <property type="entry name" value="HDc"/>
    <property type="match status" value="1"/>
</dbReference>
<dbReference type="PANTHER" id="PTHR35795:SF1">
    <property type="entry name" value="BIS(5'-NUCLEOSYL)-TETRAPHOSPHATASE, SYMMETRICAL"/>
    <property type="match status" value="1"/>
</dbReference>
<organism evidence="2 3">
    <name type="scientific">Syntrophotalea acetylenica</name>
    <name type="common">Pelobacter acetylenicus</name>
    <dbReference type="NCBI Taxonomy" id="29542"/>
    <lineage>
        <taxon>Bacteria</taxon>
        <taxon>Pseudomonadati</taxon>
        <taxon>Thermodesulfobacteriota</taxon>
        <taxon>Desulfuromonadia</taxon>
        <taxon>Desulfuromonadales</taxon>
        <taxon>Syntrophotaleaceae</taxon>
        <taxon>Syntrophotalea</taxon>
    </lineage>
</organism>
<evidence type="ECO:0000313" key="2">
    <source>
        <dbReference type="EMBL" id="APG25378.1"/>
    </source>
</evidence>
<evidence type="ECO:0000313" key="3">
    <source>
        <dbReference type="Proteomes" id="UP000182264"/>
    </source>
</evidence>
<dbReference type="InterPro" id="IPR006674">
    <property type="entry name" value="HD_domain"/>
</dbReference>
<accession>A0A1L3GI79</accession>
<name>A0A1L3GI79_SYNAC</name>
<gene>
    <name evidence="2" type="ORF">A7E75_10370</name>
</gene>
<evidence type="ECO:0000259" key="1">
    <source>
        <dbReference type="Pfam" id="PF01966"/>
    </source>
</evidence>
<keyword evidence="2" id="KW-0378">Hydrolase</keyword>
<dbReference type="RefSeq" id="WP_072287229.1">
    <property type="nucleotide sequence ID" value="NZ_CP015455.1"/>
</dbReference>
<dbReference type="Proteomes" id="UP000182264">
    <property type="component" value="Chromosome"/>
</dbReference>
<dbReference type="OrthoDB" id="1722553at2"/>
<feature type="domain" description="HD" evidence="1">
    <location>
        <begin position="24"/>
        <end position="139"/>
    </location>
</feature>
<dbReference type="Gene3D" id="1.10.3210.10">
    <property type="entry name" value="Hypothetical protein af1432"/>
    <property type="match status" value="1"/>
</dbReference>
<reference evidence="2 3" key="1">
    <citation type="journal article" date="2017" name="Genome Announc.">
        <title>Complete Genome Sequences of Two Acetylene-Fermenting Pelobacter acetylenicus Strains.</title>
        <authorList>
            <person name="Sutton J.M."/>
            <person name="Baesman S.M."/>
            <person name="Fierst J.L."/>
            <person name="Poret-Peterson A.T."/>
            <person name="Oremland R.S."/>
            <person name="Dunlap D.S."/>
            <person name="Akob D.M."/>
        </authorList>
    </citation>
    <scope>NUCLEOTIDE SEQUENCE [LARGE SCALE GENOMIC DNA]</scope>
    <source>
        <strain evidence="2 3">DSM 3247</strain>
    </source>
</reference>
<sequence>MIDALALLDKYYPPGSDAHSILVRHSRSVAAKAARVTRCLPAATVDKAFVIQAALLHDIGIRFTAAPALGCFGELPYLCHGLKGREILEAEGLPRHAMVCERHIGVGLTAAEIRRQNLPLPCRDMAPITLEEQIVAYADLFFSKDPARDGSERSADQVRNALMRFGTDKVAIFDQWHAMLAV</sequence>
<dbReference type="Pfam" id="PF01966">
    <property type="entry name" value="HD"/>
    <property type="match status" value="1"/>
</dbReference>
<dbReference type="PANTHER" id="PTHR35795">
    <property type="entry name" value="SLR1885 PROTEIN"/>
    <property type="match status" value="1"/>
</dbReference>
<dbReference type="EMBL" id="CP015518">
    <property type="protein sequence ID" value="APG25378.1"/>
    <property type="molecule type" value="Genomic_DNA"/>
</dbReference>
<dbReference type="KEGG" id="pace:A6070_04375"/>
<keyword evidence="3" id="KW-1185">Reference proteome</keyword>
<dbReference type="InterPro" id="IPR051094">
    <property type="entry name" value="Diverse_Catalytic_Enzymes"/>
</dbReference>
<proteinExistence type="predicted"/>
<dbReference type="SUPFAM" id="SSF109604">
    <property type="entry name" value="HD-domain/PDEase-like"/>
    <property type="match status" value="1"/>
</dbReference>
<protein>
    <submittedName>
        <fullName evidence="2">Phosphohydrolase</fullName>
    </submittedName>
</protein>
<dbReference type="InterPro" id="IPR003607">
    <property type="entry name" value="HD/PDEase_dom"/>
</dbReference>
<dbReference type="AlphaFoldDB" id="A0A1L3GI79"/>